<comment type="caution">
    <text evidence="1">The sequence shown here is derived from an EMBL/GenBank/DDBJ whole genome shotgun (WGS) entry which is preliminary data.</text>
</comment>
<evidence type="ECO:0000313" key="1">
    <source>
        <dbReference type="EMBL" id="GER33140.1"/>
    </source>
</evidence>
<accession>A0A5A7PK31</accession>
<reference evidence="2" key="1">
    <citation type="journal article" date="2019" name="Curr. Biol.">
        <title>Genome Sequence of Striga asiatica Provides Insight into the Evolution of Plant Parasitism.</title>
        <authorList>
            <person name="Yoshida S."/>
            <person name="Kim S."/>
            <person name="Wafula E.K."/>
            <person name="Tanskanen J."/>
            <person name="Kim Y.M."/>
            <person name="Honaas L."/>
            <person name="Yang Z."/>
            <person name="Spallek T."/>
            <person name="Conn C.E."/>
            <person name="Ichihashi Y."/>
            <person name="Cheong K."/>
            <person name="Cui S."/>
            <person name="Der J.P."/>
            <person name="Gundlach H."/>
            <person name="Jiao Y."/>
            <person name="Hori C."/>
            <person name="Ishida J.K."/>
            <person name="Kasahara H."/>
            <person name="Kiba T."/>
            <person name="Kim M.S."/>
            <person name="Koo N."/>
            <person name="Laohavisit A."/>
            <person name="Lee Y.H."/>
            <person name="Lumba S."/>
            <person name="McCourt P."/>
            <person name="Mortimer J.C."/>
            <person name="Mutuku J.M."/>
            <person name="Nomura T."/>
            <person name="Sasaki-Sekimoto Y."/>
            <person name="Seto Y."/>
            <person name="Wang Y."/>
            <person name="Wakatake T."/>
            <person name="Sakakibara H."/>
            <person name="Demura T."/>
            <person name="Yamaguchi S."/>
            <person name="Yoneyama K."/>
            <person name="Manabe R.I."/>
            <person name="Nelson D.C."/>
            <person name="Schulman A.H."/>
            <person name="Timko M.P."/>
            <person name="dePamphilis C.W."/>
            <person name="Choi D."/>
            <person name="Shirasu K."/>
        </authorList>
    </citation>
    <scope>NUCLEOTIDE SEQUENCE [LARGE SCALE GENOMIC DNA]</scope>
    <source>
        <strain evidence="2">cv. UVA1</strain>
    </source>
</reference>
<sequence length="113" mass="12228">MSSCFTEISNCVSMVDFDRDIVAAGSSSENDSRYRWMTPIRAAAGGGEAMDGRPSSSRRWRLLFAGVGPSGVLGAVTTARKALEVRRWHAPRRGEGACRGAGLLHGAREQTWE</sequence>
<organism evidence="1 2">
    <name type="scientific">Striga asiatica</name>
    <name type="common">Asiatic witchweed</name>
    <name type="synonym">Buchnera asiatica</name>
    <dbReference type="NCBI Taxonomy" id="4170"/>
    <lineage>
        <taxon>Eukaryota</taxon>
        <taxon>Viridiplantae</taxon>
        <taxon>Streptophyta</taxon>
        <taxon>Embryophyta</taxon>
        <taxon>Tracheophyta</taxon>
        <taxon>Spermatophyta</taxon>
        <taxon>Magnoliopsida</taxon>
        <taxon>eudicotyledons</taxon>
        <taxon>Gunneridae</taxon>
        <taxon>Pentapetalae</taxon>
        <taxon>asterids</taxon>
        <taxon>lamiids</taxon>
        <taxon>Lamiales</taxon>
        <taxon>Orobanchaceae</taxon>
        <taxon>Buchnereae</taxon>
        <taxon>Striga</taxon>
    </lineage>
</organism>
<dbReference type="Proteomes" id="UP000325081">
    <property type="component" value="Unassembled WGS sequence"/>
</dbReference>
<protein>
    <submittedName>
        <fullName evidence="1">Alpha/beta-Hydrolases superfamily protein</fullName>
    </submittedName>
</protein>
<dbReference type="EMBL" id="BKCP01004683">
    <property type="protein sequence ID" value="GER33140.1"/>
    <property type="molecule type" value="Genomic_DNA"/>
</dbReference>
<evidence type="ECO:0000313" key="2">
    <source>
        <dbReference type="Proteomes" id="UP000325081"/>
    </source>
</evidence>
<name>A0A5A7PK31_STRAF</name>
<dbReference type="GO" id="GO:0016787">
    <property type="term" value="F:hydrolase activity"/>
    <property type="evidence" value="ECO:0007669"/>
    <property type="project" value="UniProtKB-KW"/>
</dbReference>
<dbReference type="AlphaFoldDB" id="A0A5A7PK31"/>
<keyword evidence="2" id="KW-1185">Reference proteome</keyword>
<keyword evidence="1" id="KW-0378">Hydrolase</keyword>
<gene>
    <name evidence="1" type="ORF">STAS_09252</name>
</gene>
<proteinExistence type="predicted"/>